<dbReference type="SUPFAM" id="SSF53756">
    <property type="entry name" value="UDP-Glycosyltransferase/glycogen phosphorylase"/>
    <property type="match status" value="1"/>
</dbReference>
<proteinExistence type="predicted"/>
<dbReference type="AlphaFoldDB" id="A0A2L2TJX3"/>
<dbReference type="PANTHER" id="PTHR48050">
    <property type="entry name" value="STEROL 3-BETA-GLUCOSYLTRANSFERASE"/>
    <property type="match status" value="1"/>
</dbReference>
<organism evidence="6 7">
    <name type="scientific">Fusarium venenatum</name>
    <dbReference type="NCBI Taxonomy" id="56646"/>
    <lineage>
        <taxon>Eukaryota</taxon>
        <taxon>Fungi</taxon>
        <taxon>Dikarya</taxon>
        <taxon>Ascomycota</taxon>
        <taxon>Pezizomycotina</taxon>
        <taxon>Sordariomycetes</taxon>
        <taxon>Hypocreomycetidae</taxon>
        <taxon>Hypocreales</taxon>
        <taxon>Nectriaceae</taxon>
        <taxon>Fusarium</taxon>
    </lineage>
</organism>
<dbReference type="EMBL" id="LN649231">
    <property type="protein sequence ID" value="CEI70408.1"/>
    <property type="molecule type" value="Genomic_DNA"/>
</dbReference>
<dbReference type="Gene3D" id="3.40.50.2000">
    <property type="entry name" value="Glycogen Phosphorylase B"/>
    <property type="match status" value="2"/>
</dbReference>
<dbReference type="GO" id="GO:0016906">
    <property type="term" value="F:sterol 3-beta-glucosyltransferase activity"/>
    <property type="evidence" value="ECO:0007669"/>
    <property type="project" value="UniProtKB-ARBA"/>
</dbReference>
<dbReference type="InterPro" id="IPR010610">
    <property type="entry name" value="EryCIII-like_C"/>
</dbReference>
<protein>
    <submittedName>
        <fullName evidence="6">Uncharacterized protein</fullName>
    </submittedName>
</protein>
<keyword evidence="3" id="KW-0812">Transmembrane</keyword>
<keyword evidence="7" id="KW-1185">Reference proteome</keyword>
<evidence type="ECO:0000256" key="2">
    <source>
        <dbReference type="SAM" id="MobiDB-lite"/>
    </source>
</evidence>
<evidence type="ECO:0000313" key="7">
    <source>
        <dbReference type="Proteomes" id="UP000245910"/>
    </source>
</evidence>
<evidence type="ECO:0000259" key="4">
    <source>
        <dbReference type="Pfam" id="PF03033"/>
    </source>
</evidence>
<sequence length="877" mass="95628">MSVNATDNVLRSAPTEDGNLFIKGHGTHLDTAAAVNDEARIDLTFNGKSSLEHVLQNAKLPNSYANNSKTSPHLGVKAPCALNIVLQIVGSRGGVQPFIALGNELKKHGHRVRIASHDVFADFVRESNLEFYPVGGDPSDLMAYMVKNPGLIPSVSSLMAGDISRKQDMVKEMLDKFWLSCIEPDPISGVPFIAEAIIANPPSFAHIHLAEALGIPLHLMFTMPYSSTQAFPHPLANIKQSNLDPKLSNYLSYGMVETLTWQGQCSLGDIINHWRRKSLNLDPISMLSTQEVPYTYCWSPALVLKPADWPPYIDVCGFFFRDEPQYTPPDHIDQFLQAGPPPIYIGFGSIVMGDSESMTDLILTALRRCGVRAIISRGWAKLGEGRSDNNAIFIDDCPHEWLFKYVAGVIHHGGAGTTACGLLNACPTFIVPFFGDQPFWGSMVAKAGAGPFPIRHKELNLDNLTNAMETLLAPATKTAAIRISETMRNERGVTQAVQSFHRHLPRDTLTCDLLPGEVAAWMYDTKRLNKADRKKHKNGLRLSPRALSVLSNRQKVDLTKVQFERSGLLTRHRNHPKPVEIENHRWDPLTATSSALLGSLVDFSKGFGSLMSAPVMKVRHETANRERRYAATAAITDDSRSDNMGSTAIGTEIHNQGLVKTKHGASSKSGREASTSSSNAGKSAGKGVSKMATSVLKGSLVDVPLALTEGLHNLPELYGDKVRKHNKITDWKSGTTEAGKNFAYNFLDASWCLFKQPAVGAVKGGPVGLVTGLGKAGFGLIAKPGSGKFKFLDIPCRLSLVGSWKALLMYLALTRLAMFGLFAYPALGIYKSIVGSLSKTEKKVLEARLEHDEYFAKIDPMSEQDIASVLSSFGGGK</sequence>
<evidence type="ECO:0000313" key="6">
    <source>
        <dbReference type="EMBL" id="CEI70408.1"/>
    </source>
</evidence>
<keyword evidence="3" id="KW-0472">Membrane</keyword>
<dbReference type="Proteomes" id="UP000245910">
    <property type="component" value="Chromosome III"/>
</dbReference>
<name>A0A2L2TJX3_9HYPO</name>
<reference evidence="7" key="1">
    <citation type="submission" date="2014-10" db="EMBL/GenBank/DDBJ databases">
        <authorList>
            <person name="King R."/>
        </authorList>
    </citation>
    <scope>NUCLEOTIDE SEQUENCE [LARGE SCALE GENOMIC DNA]</scope>
    <source>
        <strain evidence="7">A3/5</strain>
    </source>
</reference>
<dbReference type="InterPro" id="IPR002213">
    <property type="entry name" value="UDP_glucos_trans"/>
</dbReference>
<feature type="transmembrane region" description="Helical" evidence="3">
    <location>
        <begin position="807"/>
        <end position="830"/>
    </location>
</feature>
<keyword evidence="1" id="KW-0808">Transferase</keyword>
<feature type="domain" description="Erythromycin biosynthesis protein CIII-like C-terminal" evidence="5">
    <location>
        <begin position="394"/>
        <end position="489"/>
    </location>
</feature>
<dbReference type="FunFam" id="3.40.50.2000:FF:000009">
    <property type="entry name" value="Sterol 3-beta-glucosyltransferase UGT80A2"/>
    <property type="match status" value="1"/>
</dbReference>
<accession>A0A2L2TJX3</accession>
<keyword evidence="3" id="KW-1133">Transmembrane helix</keyword>
<dbReference type="InterPro" id="IPR050426">
    <property type="entry name" value="Glycosyltransferase_28"/>
</dbReference>
<feature type="region of interest" description="Disordered" evidence="2">
    <location>
        <begin position="629"/>
        <end position="686"/>
    </location>
</feature>
<dbReference type="CDD" id="cd03784">
    <property type="entry name" value="GT1_Gtf-like"/>
    <property type="match status" value="1"/>
</dbReference>
<dbReference type="PANTHER" id="PTHR48050:SF27">
    <property type="entry name" value="GLUCOSYLTRANSFERASE, PUTATIVE (AFU_ORTHOLOGUE AFUA_7G04880)-RELATED"/>
    <property type="match status" value="1"/>
</dbReference>
<dbReference type="Pfam" id="PF03033">
    <property type="entry name" value="Glyco_transf_28"/>
    <property type="match status" value="1"/>
</dbReference>
<feature type="domain" description="Glycosyltransferase family 28 N-terminal" evidence="4">
    <location>
        <begin position="84"/>
        <end position="231"/>
    </location>
</feature>
<evidence type="ECO:0000259" key="5">
    <source>
        <dbReference type="Pfam" id="PF06722"/>
    </source>
</evidence>
<dbReference type="Pfam" id="PF06722">
    <property type="entry name" value="EryCIII-like_C"/>
    <property type="match status" value="1"/>
</dbReference>
<dbReference type="InterPro" id="IPR004276">
    <property type="entry name" value="GlycoTrans_28_N"/>
</dbReference>
<evidence type="ECO:0000256" key="3">
    <source>
        <dbReference type="SAM" id="Phobius"/>
    </source>
</evidence>
<dbReference type="STRING" id="56646.A0A2L2TJX3"/>
<evidence type="ECO:0000256" key="1">
    <source>
        <dbReference type="ARBA" id="ARBA00022679"/>
    </source>
</evidence>
<dbReference type="GO" id="GO:0005975">
    <property type="term" value="P:carbohydrate metabolic process"/>
    <property type="evidence" value="ECO:0007669"/>
    <property type="project" value="InterPro"/>
</dbReference>
<feature type="compositionally biased region" description="Low complexity" evidence="2">
    <location>
        <begin position="673"/>
        <end position="686"/>
    </location>
</feature>